<dbReference type="Pfam" id="PF02050">
    <property type="entry name" value="FliJ"/>
    <property type="match status" value="1"/>
</dbReference>
<keyword evidence="9" id="KW-0472">Membrane</keyword>
<dbReference type="GO" id="GO:0009288">
    <property type="term" value="C:bacterial-type flagellum"/>
    <property type="evidence" value="ECO:0007669"/>
    <property type="project" value="InterPro"/>
</dbReference>
<evidence type="ECO:0000256" key="1">
    <source>
        <dbReference type="ARBA" id="ARBA00004413"/>
    </source>
</evidence>
<accession>A0A1I2I681</accession>
<dbReference type="Proteomes" id="UP000199477">
    <property type="component" value="Unassembled WGS sequence"/>
</dbReference>
<comment type="subcellular location">
    <subcellularLocation>
        <location evidence="1">Cell membrane</location>
        <topology evidence="1">Peripheral membrane protein</topology>
        <orientation evidence="1">Cytoplasmic side</orientation>
    </subcellularLocation>
</comment>
<dbReference type="EMBL" id="FONH01000014">
    <property type="protein sequence ID" value="SFF36011.1"/>
    <property type="molecule type" value="Genomic_DNA"/>
</dbReference>
<feature type="region of interest" description="Disordered" evidence="11">
    <location>
        <begin position="109"/>
        <end position="144"/>
    </location>
</feature>
<dbReference type="AlphaFoldDB" id="A0A1I2I681"/>
<dbReference type="STRING" id="500610.SAMN02799615_03271"/>
<dbReference type="RefSeq" id="WP_026636747.1">
    <property type="nucleotide sequence ID" value="NZ_FONH01000014.1"/>
</dbReference>
<feature type="compositionally biased region" description="Basic and acidic residues" evidence="11">
    <location>
        <begin position="13"/>
        <end position="30"/>
    </location>
</feature>
<dbReference type="GO" id="GO:0006935">
    <property type="term" value="P:chemotaxis"/>
    <property type="evidence" value="ECO:0007669"/>
    <property type="project" value="UniProtKB-KW"/>
</dbReference>
<organism evidence="12 13">
    <name type="scientific">Dyella marensis</name>
    <dbReference type="NCBI Taxonomy" id="500610"/>
    <lineage>
        <taxon>Bacteria</taxon>
        <taxon>Pseudomonadati</taxon>
        <taxon>Pseudomonadota</taxon>
        <taxon>Gammaproteobacteria</taxon>
        <taxon>Lysobacterales</taxon>
        <taxon>Rhodanobacteraceae</taxon>
        <taxon>Dyella</taxon>
    </lineage>
</organism>
<name>A0A1I2I681_9GAMM</name>
<keyword evidence="13" id="KW-1185">Reference proteome</keyword>
<keyword evidence="8" id="KW-0653">Protein transport</keyword>
<keyword evidence="6" id="KW-0145">Chemotaxis</keyword>
<protein>
    <recommendedName>
        <fullName evidence="3">Flagellar FliJ protein</fullName>
    </recommendedName>
</protein>
<evidence type="ECO:0000256" key="2">
    <source>
        <dbReference type="ARBA" id="ARBA00010004"/>
    </source>
</evidence>
<dbReference type="InterPro" id="IPR012823">
    <property type="entry name" value="Flagell_FliJ"/>
</dbReference>
<evidence type="ECO:0000256" key="5">
    <source>
        <dbReference type="ARBA" id="ARBA00022475"/>
    </source>
</evidence>
<dbReference type="PANTHER" id="PTHR38786">
    <property type="entry name" value="FLAGELLAR FLIJ PROTEIN"/>
    <property type="match status" value="1"/>
</dbReference>
<evidence type="ECO:0000313" key="12">
    <source>
        <dbReference type="EMBL" id="SFF36011.1"/>
    </source>
</evidence>
<reference evidence="13" key="1">
    <citation type="submission" date="2016-10" db="EMBL/GenBank/DDBJ databases">
        <authorList>
            <person name="Varghese N."/>
            <person name="Submissions S."/>
        </authorList>
    </citation>
    <scope>NUCLEOTIDE SEQUENCE [LARGE SCALE GENOMIC DNA]</scope>
    <source>
        <strain evidence="13">UNC178MFTsu3.1</strain>
    </source>
</reference>
<dbReference type="NCBIfam" id="TIGR02473">
    <property type="entry name" value="flagell_FliJ"/>
    <property type="match status" value="1"/>
</dbReference>
<keyword evidence="4" id="KW-0813">Transport</keyword>
<sequence length="144" mass="16895">MKPRSVRLAPAADHAREKRETAAQRLAEQQERLRAAEHQLSELRRYRAEYALDGAAAVSVSALLNRQQFVERIDRAIGQQLLDVERQRRLLEQAGANWRAAHARERALESVIGQAREQERKSEERREQNDIDERMQHRNPRRRS</sequence>
<evidence type="ECO:0000256" key="9">
    <source>
        <dbReference type="ARBA" id="ARBA00023136"/>
    </source>
</evidence>
<evidence type="ECO:0000313" key="13">
    <source>
        <dbReference type="Proteomes" id="UP000199477"/>
    </source>
</evidence>
<evidence type="ECO:0000256" key="4">
    <source>
        <dbReference type="ARBA" id="ARBA00022448"/>
    </source>
</evidence>
<evidence type="ECO:0000256" key="8">
    <source>
        <dbReference type="ARBA" id="ARBA00022927"/>
    </source>
</evidence>
<dbReference type="InterPro" id="IPR052570">
    <property type="entry name" value="FliJ"/>
</dbReference>
<feature type="region of interest" description="Disordered" evidence="11">
    <location>
        <begin position="1"/>
        <end position="30"/>
    </location>
</feature>
<keyword evidence="10" id="KW-1006">Bacterial flagellum protein export</keyword>
<dbReference type="PANTHER" id="PTHR38786:SF1">
    <property type="entry name" value="FLAGELLAR FLIJ PROTEIN"/>
    <property type="match status" value="1"/>
</dbReference>
<evidence type="ECO:0000256" key="3">
    <source>
        <dbReference type="ARBA" id="ARBA00020392"/>
    </source>
</evidence>
<comment type="similarity">
    <text evidence="2">Belongs to the FliJ family.</text>
</comment>
<dbReference type="Gene3D" id="1.10.287.1700">
    <property type="match status" value="1"/>
</dbReference>
<keyword evidence="7" id="KW-1005">Bacterial flagellum biogenesis</keyword>
<feature type="compositionally biased region" description="Basic and acidic residues" evidence="11">
    <location>
        <begin position="116"/>
        <end position="136"/>
    </location>
</feature>
<dbReference type="GO" id="GO:0005886">
    <property type="term" value="C:plasma membrane"/>
    <property type="evidence" value="ECO:0007669"/>
    <property type="project" value="UniProtKB-SubCell"/>
</dbReference>
<keyword evidence="5" id="KW-1003">Cell membrane</keyword>
<evidence type="ECO:0000256" key="6">
    <source>
        <dbReference type="ARBA" id="ARBA00022500"/>
    </source>
</evidence>
<keyword evidence="12" id="KW-0966">Cell projection</keyword>
<evidence type="ECO:0000256" key="11">
    <source>
        <dbReference type="SAM" id="MobiDB-lite"/>
    </source>
</evidence>
<proteinExistence type="inferred from homology"/>
<keyword evidence="12" id="KW-0969">Cilium</keyword>
<evidence type="ECO:0000256" key="7">
    <source>
        <dbReference type="ARBA" id="ARBA00022795"/>
    </source>
</evidence>
<gene>
    <name evidence="12" type="ORF">SAMN02799615_03271</name>
</gene>
<dbReference type="GO" id="GO:0071973">
    <property type="term" value="P:bacterial-type flagellum-dependent cell motility"/>
    <property type="evidence" value="ECO:0007669"/>
    <property type="project" value="InterPro"/>
</dbReference>
<dbReference type="GO" id="GO:0044781">
    <property type="term" value="P:bacterial-type flagellum organization"/>
    <property type="evidence" value="ECO:0007669"/>
    <property type="project" value="UniProtKB-KW"/>
</dbReference>
<dbReference type="InterPro" id="IPR053716">
    <property type="entry name" value="Flag_assembly_chemotaxis_eff"/>
</dbReference>
<dbReference type="GO" id="GO:0015031">
    <property type="term" value="P:protein transport"/>
    <property type="evidence" value="ECO:0007669"/>
    <property type="project" value="UniProtKB-KW"/>
</dbReference>
<keyword evidence="12" id="KW-0282">Flagellum</keyword>
<evidence type="ECO:0000256" key="10">
    <source>
        <dbReference type="ARBA" id="ARBA00023225"/>
    </source>
</evidence>